<accession>A0A2A9PMR8</accession>
<keyword evidence="3" id="KW-1185">Reference proteome</keyword>
<dbReference type="AlphaFoldDB" id="A0A2A9PMR8"/>
<dbReference type="Proteomes" id="UP000037136">
    <property type="component" value="Unassembled WGS sequence"/>
</dbReference>
<gene>
    <name evidence="2" type="ORF">XA68_13945</name>
</gene>
<feature type="compositionally biased region" description="Low complexity" evidence="1">
    <location>
        <begin position="28"/>
        <end position="42"/>
    </location>
</feature>
<comment type="caution">
    <text evidence="2">The sequence shown here is derived from an EMBL/GenBank/DDBJ whole genome shotgun (WGS) entry which is preliminary data.</text>
</comment>
<reference evidence="2 3" key="1">
    <citation type="journal article" date="2015" name="BMC Genomics">
        <title>Gene expression during zombie ant biting behavior reflects the complexity underlying fungal parasitic behavioral manipulation.</title>
        <authorList>
            <person name="de Bekker C."/>
            <person name="Ohm R.A."/>
            <person name="Loreto R.G."/>
            <person name="Sebastian A."/>
            <person name="Albert I."/>
            <person name="Merrow M."/>
            <person name="Brachmann A."/>
            <person name="Hughes D.P."/>
        </authorList>
    </citation>
    <scope>NUCLEOTIDE SEQUENCE [LARGE SCALE GENOMIC DNA]</scope>
    <source>
        <strain evidence="2 3">SC16a</strain>
    </source>
</reference>
<dbReference type="STRING" id="268505.A0A2A9PMR8"/>
<feature type="compositionally biased region" description="Basic and acidic residues" evidence="1">
    <location>
        <begin position="137"/>
        <end position="159"/>
    </location>
</feature>
<feature type="region of interest" description="Disordered" evidence="1">
    <location>
        <begin position="28"/>
        <end position="159"/>
    </location>
</feature>
<reference evidence="2 3" key="2">
    <citation type="journal article" date="2017" name="Sci. Rep.">
        <title>Ant-infecting Ophiocordyceps genomes reveal a high diversity of potential behavioral manipulation genes and a possible major role for enterotoxins.</title>
        <authorList>
            <person name="de Bekker C."/>
            <person name="Ohm R.A."/>
            <person name="Evans H.C."/>
            <person name="Brachmann A."/>
            <person name="Hughes D.P."/>
        </authorList>
    </citation>
    <scope>NUCLEOTIDE SEQUENCE [LARGE SCALE GENOMIC DNA]</scope>
    <source>
        <strain evidence="2 3">SC16a</strain>
    </source>
</reference>
<sequence>MNEIERSALHDADAFLDRLSLDIAAAKRAAQAKAAADAATAQGDQMEAAPKANKGRGRIPMLGQLAEPARPKPKGQAANDVEMTDRSPPGKLPGKSEATDQPPKGKTTLEKLFANRPNKVHNPKVKRKTALEMWDEIDAKKEAEERENNGEGKDDGEAN</sequence>
<proteinExistence type="predicted"/>
<evidence type="ECO:0000313" key="3">
    <source>
        <dbReference type="Proteomes" id="UP000037136"/>
    </source>
</evidence>
<feature type="compositionally biased region" description="Basic residues" evidence="1">
    <location>
        <begin position="118"/>
        <end position="128"/>
    </location>
</feature>
<organism evidence="2 3">
    <name type="scientific">Ophiocordyceps unilateralis</name>
    <name type="common">Zombie-ant fungus</name>
    <name type="synonym">Torrubia unilateralis</name>
    <dbReference type="NCBI Taxonomy" id="268505"/>
    <lineage>
        <taxon>Eukaryota</taxon>
        <taxon>Fungi</taxon>
        <taxon>Dikarya</taxon>
        <taxon>Ascomycota</taxon>
        <taxon>Pezizomycotina</taxon>
        <taxon>Sordariomycetes</taxon>
        <taxon>Hypocreomycetidae</taxon>
        <taxon>Hypocreales</taxon>
        <taxon>Ophiocordycipitaceae</taxon>
        <taxon>Ophiocordyceps</taxon>
    </lineage>
</organism>
<evidence type="ECO:0000313" key="2">
    <source>
        <dbReference type="EMBL" id="PFH62351.1"/>
    </source>
</evidence>
<name>A0A2A9PMR8_OPHUN</name>
<dbReference type="OrthoDB" id="5151375at2759"/>
<dbReference type="EMBL" id="LAZP02000031">
    <property type="protein sequence ID" value="PFH62351.1"/>
    <property type="molecule type" value="Genomic_DNA"/>
</dbReference>
<evidence type="ECO:0000256" key="1">
    <source>
        <dbReference type="SAM" id="MobiDB-lite"/>
    </source>
</evidence>
<protein>
    <submittedName>
        <fullName evidence="2">Uncharacterized protein</fullName>
    </submittedName>
</protein>